<comment type="caution">
    <text evidence="5">The sequence shown here is derived from an EMBL/GenBank/DDBJ whole genome shotgun (WGS) entry which is preliminary data.</text>
</comment>
<feature type="region of interest" description="Disordered" evidence="3">
    <location>
        <begin position="554"/>
        <end position="574"/>
    </location>
</feature>
<feature type="compositionally biased region" description="Low complexity" evidence="3">
    <location>
        <begin position="1557"/>
        <end position="1580"/>
    </location>
</feature>
<feature type="region of interest" description="Disordered" evidence="3">
    <location>
        <begin position="131"/>
        <end position="197"/>
    </location>
</feature>
<dbReference type="InterPro" id="IPR011990">
    <property type="entry name" value="TPR-like_helical_dom_sf"/>
</dbReference>
<dbReference type="Proteomes" id="UP000717515">
    <property type="component" value="Unassembled WGS sequence"/>
</dbReference>
<feature type="compositionally biased region" description="Pro residues" evidence="3">
    <location>
        <begin position="477"/>
        <end position="488"/>
    </location>
</feature>
<feature type="compositionally biased region" description="Basic residues" evidence="3">
    <location>
        <begin position="143"/>
        <end position="155"/>
    </location>
</feature>
<feature type="compositionally biased region" description="Basic and acidic residues" evidence="3">
    <location>
        <begin position="38"/>
        <end position="53"/>
    </location>
</feature>
<feature type="region of interest" description="Disordered" evidence="3">
    <location>
        <begin position="815"/>
        <end position="871"/>
    </location>
</feature>
<protein>
    <recommendedName>
        <fullName evidence="4">EMC2 TPR-like domain-containing protein</fullName>
    </recommendedName>
</protein>
<feature type="compositionally biased region" description="Polar residues" evidence="3">
    <location>
        <begin position="331"/>
        <end position="357"/>
    </location>
</feature>
<dbReference type="EMBL" id="JAIFTL010000008">
    <property type="protein sequence ID" value="KAG9327157.1"/>
    <property type="molecule type" value="Genomic_DNA"/>
</dbReference>
<feature type="region of interest" description="Disordered" evidence="3">
    <location>
        <begin position="1260"/>
        <end position="1281"/>
    </location>
</feature>
<evidence type="ECO:0000313" key="5">
    <source>
        <dbReference type="EMBL" id="KAG9327157.1"/>
    </source>
</evidence>
<dbReference type="PANTHER" id="PTHR12760">
    <property type="entry name" value="TETRATRICOPEPTIDE REPEAT PROTEIN"/>
    <property type="match status" value="1"/>
</dbReference>
<feature type="compositionally biased region" description="Low complexity" evidence="3">
    <location>
        <begin position="447"/>
        <end position="464"/>
    </location>
</feature>
<feature type="region of interest" description="Disordered" evidence="3">
    <location>
        <begin position="1426"/>
        <end position="1466"/>
    </location>
</feature>
<feature type="region of interest" description="Disordered" evidence="3">
    <location>
        <begin position="691"/>
        <end position="720"/>
    </location>
</feature>
<feature type="region of interest" description="Disordered" evidence="3">
    <location>
        <begin position="1"/>
        <end position="76"/>
    </location>
</feature>
<dbReference type="Gene3D" id="1.25.40.10">
    <property type="entry name" value="Tetratricopeptide repeat domain"/>
    <property type="match status" value="1"/>
</dbReference>
<keyword evidence="2" id="KW-0802">TPR repeat</keyword>
<feature type="compositionally biased region" description="Polar residues" evidence="3">
    <location>
        <begin position="253"/>
        <end position="262"/>
    </location>
</feature>
<feature type="compositionally biased region" description="Low complexity" evidence="3">
    <location>
        <begin position="15"/>
        <end position="31"/>
    </location>
</feature>
<evidence type="ECO:0000256" key="1">
    <source>
        <dbReference type="ARBA" id="ARBA00022737"/>
    </source>
</evidence>
<dbReference type="Pfam" id="PF22890">
    <property type="entry name" value="TPR_EMC2"/>
    <property type="match status" value="1"/>
</dbReference>
<feature type="compositionally biased region" description="Low complexity" evidence="3">
    <location>
        <begin position="1512"/>
        <end position="1528"/>
    </location>
</feature>
<feature type="region of interest" description="Disordered" evidence="3">
    <location>
        <begin position="250"/>
        <end position="357"/>
    </location>
</feature>
<evidence type="ECO:0000256" key="3">
    <source>
        <dbReference type="SAM" id="MobiDB-lite"/>
    </source>
</evidence>
<keyword evidence="1" id="KW-0677">Repeat</keyword>
<feature type="region of interest" description="Disordered" evidence="3">
    <location>
        <begin position="656"/>
        <end position="675"/>
    </location>
</feature>
<name>A0A9P8D294_MORAP</name>
<feature type="compositionally biased region" description="Polar residues" evidence="3">
    <location>
        <begin position="298"/>
        <end position="314"/>
    </location>
</feature>
<feature type="region of interest" description="Disordered" evidence="3">
    <location>
        <begin position="1635"/>
        <end position="1662"/>
    </location>
</feature>
<feature type="region of interest" description="Disordered" evidence="3">
    <location>
        <begin position="445"/>
        <end position="495"/>
    </location>
</feature>
<reference evidence="5" key="1">
    <citation type="submission" date="2021-07" db="EMBL/GenBank/DDBJ databases">
        <title>Draft genome of Mortierella alpina, strain LL118, isolated from an aspen leaf litter sample.</title>
        <authorList>
            <person name="Yang S."/>
            <person name="Vinatzer B.A."/>
        </authorList>
    </citation>
    <scope>NUCLEOTIDE SEQUENCE</scope>
    <source>
        <strain evidence="5">LL118</strain>
    </source>
</reference>
<feature type="compositionally biased region" description="Low complexity" evidence="3">
    <location>
        <begin position="824"/>
        <end position="844"/>
    </location>
</feature>
<dbReference type="InterPro" id="IPR039856">
    <property type="entry name" value="EMC2-like"/>
</dbReference>
<feature type="compositionally biased region" description="Low complexity" evidence="3">
    <location>
        <begin position="283"/>
        <end position="297"/>
    </location>
</feature>
<proteinExistence type="predicted"/>
<dbReference type="InterPro" id="IPR055217">
    <property type="entry name" value="TPR_EMC2"/>
</dbReference>
<dbReference type="SUPFAM" id="SSF48452">
    <property type="entry name" value="TPR-like"/>
    <property type="match status" value="1"/>
</dbReference>
<evidence type="ECO:0000259" key="4">
    <source>
        <dbReference type="Pfam" id="PF22890"/>
    </source>
</evidence>
<evidence type="ECO:0000313" key="6">
    <source>
        <dbReference type="Proteomes" id="UP000717515"/>
    </source>
</evidence>
<feature type="region of interest" description="Disordered" evidence="3">
    <location>
        <begin position="750"/>
        <end position="801"/>
    </location>
</feature>
<feature type="region of interest" description="Disordered" evidence="3">
    <location>
        <begin position="600"/>
        <end position="643"/>
    </location>
</feature>
<feature type="region of interest" description="Disordered" evidence="3">
    <location>
        <begin position="1554"/>
        <end position="1582"/>
    </location>
</feature>
<gene>
    <name evidence="5" type="ORF">KVV02_000873</name>
</gene>
<feature type="compositionally biased region" description="Acidic residues" evidence="3">
    <location>
        <begin position="1651"/>
        <end position="1661"/>
    </location>
</feature>
<feature type="compositionally biased region" description="Polar residues" evidence="3">
    <location>
        <begin position="776"/>
        <end position="786"/>
    </location>
</feature>
<feature type="region of interest" description="Disordered" evidence="3">
    <location>
        <begin position="1503"/>
        <end position="1528"/>
    </location>
</feature>
<accession>A0A9P8D294</accession>
<sequence>MLAPSVRATPAADDLSSPPSSLKLCPPHLSLVKGRSTSHIDTRNDTHNSDPGHHCTPVIDGNEHQSLPPPPQPQIYSHIDEYYRKRPPNQVRITLQELAQEQFRQNNQQSVLEEYHPQVRDHQLEALQEQFTASRQTQSQAYRRNRPRRRSHREHQQRQRQQQQQRKHTHSYPVYTHPQQPAEPRIAQPKPRRIPSSQSLSYFGRILNRLYRFSCACRSGPYSASSSRKHAESHSSIYLPRLTGSSLTSLSTDITGNSSSPSFLRGRREPASSQRKRIAGSLATVTETLPTSVTTASSRTGNPTRHYSSSSSVAIGTIPSEDQSDHHQSHRQFNLISPTPTPQRTHSRSPSLPRSFSVEVSPSVRSLETFQSTNCSGSPRSFFSSDLEIAPPGAIPNTLFTFTHPLPHLIATAPAAYTPDKHPTGAASAYSESRGSVVQATLKQRVDPASTPSVSPASSPSQDTTSLHSTHKRLDTTPPPHPPPPPPRQHTRRVQESRLEATVNRFLFFSASSSSANSSNLAVASSSEGSLSRRAGPSRTVTNQNFSTRVLQERAAEHPDHQSGAGKKPTRFSLPASTPLYTHFRRSLEVTPWFSSFPVSSDGEDSNIRSPNHLSSSEKSAARSKGSSVQADNQSGAKRRSWTIFTPFRNRRLSLPARAVSSTKDRPSTANHSPSVLDGALQHILEKGHEAQIQPRPPVSHSKRHSAPPTDRGTTSAMLATQGQQPIQPTMPAPAHRHTFFSGSIFQDHKKEATAANRHRSSMIYDPNKPLPAIMDTNQPAPQPLTNNSKGNQSQQKKQRRMSFLPSALMTSNLAKFMGGSSNGGSPTTSNLSPATSPRTPRSPMAIQPQQPLEHPINSIKEGDSESDDGTQLTTEQFKWAMVCCCNEIKSRVVRHRCTPVTEAQVRPCSAAEAAASTIVSGSSSQRKAEKNKSGRFGGNNSPSHAIETAPKGPQVVMQGLLQVMVSLTDAENKISSGDDGDGASIHMADSSTTSLYSTPPAPVISRNKSFLSLIGVGSTSRQSSAAAVVPKRTRSITQLSHHSSFPALVPSFYTPNSPYPSAHQHEQLHQNQLPQQLQDRPKFLRSKKSQTKLALAQATDAVLSPLTLEELVHLMAYTLTIAPEQWIPWHLYDFFVRPQGMKYRDLIELLPTQSQRILRSLLETVDALVDHAVLIVVQHHQAQQQSLATEKVAPTTVPTTDNGSGIAGVHRLRQQSSQVHLRSKSEIHAGSVHKGSGGRNESAGGLSVITQAMTMAITKPTASSPSPLDRAGTSGPGGEDLTLHVVAIRARKRRAILDSLSGLVFRSRKDVTASSVYGSEPTTSFMASRDFNVVEERHKGKRRSSVAAVASGFVGNKVSSTGATAATQALHVQLSEREREAGHKAFENLVYAFEEEYHPHKPAAGSLTATLGGVGAETGSFFSPSALSQSHSAPATGAMAGLQGRSGPNIPRQSRSLPTPMGPTIADMSAVRSLSLPPWRKHSSTLSLVQQPLPPYHLQRQASSLDPLQKSLSIPSGSASASAPATPTEARVLHLSITQAQLDHHLHHTHPFELLSESSSVPAPPSSSSATSSEQAIASHVKQRPLSFPLGINTKQHGDSAGSSSRRLSSARLSATWTSWKDHLLVLEEEEYVIGDTSESEVESSKSKAEEEDEEGDEGTMDAATAAGLQQQAQATRKKSGTFGTLPMMPVGIQAQDPSSTRSTLHLHQQHIPTMVSAAKVLQDLRASAERKPDVVVRLGKPLVESGAVKKLDADAWLVYEQVAIAALDTGDDALAQKCIQALEDKFPGSARVRRLHGMQLEALGKLTEAGEIYKAILNEDETNVLAAKRQVMLLRAMGLPSEAIGALVKYLDINYTDFEGWLQLADLYLDELMYAQAAFCMEEVLMLQPQNHIFHLKYAEILYTQENVQLALKQFCRVVELCKDHVRGLYGIKLCTSRLLKAAPSKSPAATSQEDLTAIDLLATERLIAVYGSGAAAAPTKAASTKWIENL</sequence>
<feature type="compositionally biased region" description="Low complexity" evidence="3">
    <location>
        <begin position="787"/>
        <end position="796"/>
    </location>
</feature>
<feature type="region of interest" description="Disordered" evidence="3">
    <location>
        <begin position="1221"/>
        <end position="1245"/>
    </location>
</feature>
<organism evidence="5 6">
    <name type="scientific">Mortierella alpina</name>
    <name type="common">Oleaginous fungus</name>
    <name type="synonym">Mortierella renispora</name>
    <dbReference type="NCBI Taxonomy" id="64518"/>
    <lineage>
        <taxon>Eukaryota</taxon>
        <taxon>Fungi</taxon>
        <taxon>Fungi incertae sedis</taxon>
        <taxon>Mucoromycota</taxon>
        <taxon>Mortierellomycotina</taxon>
        <taxon>Mortierellomycetes</taxon>
        <taxon>Mortierellales</taxon>
        <taxon>Mortierellaceae</taxon>
        <taxon>Mortierella</taxon>
    </lineage>
</organism>
<feature type="region of interest" description="Disordered" evidence="3">
    <location>
        <begin position="917"/>
        <end position="951"/>
    </location>
</feature>
<feature type="region of interest" description="Disordered" evidence="3">
    <location>
        <begin position="1590"/>
        <end position="1609"/>
    </location>
</feature>
<feature type="domain" description="EMC2 TPR-like" evidence="4">
    <location>
        <begin position="1795"/>
        <end position="1903"/>
    </location>
</feature>
<evidence type="ECO:0000256" key="2">
    <source>
        <dbReference type="ARBA" id="ARBA00022803"/>
    </source>
</evidence>
<feature type="compositionally biased region" description="Polar residues" evidence="3">
    <location>
        <begin position="608"/>
        <end position="636"/>
    </location>
</feature>